<dbReference type="InterPro" id="IPR048528">
    <property type="entry name" value="Lamp2-like_luminal"/>
</dbReference>
<dbReference type="PROSITE" id="PS51407">
    <property type="entry name" value="LAMP_3"/>
    <property type="match status" value="1"/>
</dbReference>
<keyword evidence="5 9" id="KW-1133">Transmembrane helix</keyword>
<dbReference type="PRINTS" id="PR00336">
    <property type="entry name" value="LYSASSOCTDMP"/>
</dbReference>
<keyword evidence="6 8" id="KW-0472">Membrane</keyword>
<dbReference type="GO" id="GO:0031902">
    <property type="term" value="C:late endosome membrane"/>
    <property type="evidence" value="ECO:0007669"/>
    <property type="project" value="TreeGrafter"/>
</dbReference>
<dbReference type="InterPro" id="IPR048524">
    <property type="entry name" value="Lamp2-like_TM"/>
</dbReference>
<reference evidence="12" key="1">
    <citation type="journal article" date="2004" name="Nature">
        <title>Genome duplication in the teleost fish Tetraodon nigroviridis reveals the early vertebrate proto-karyotype.</title>
        <authorList>
            <person name="Jaillon O."/>
            <person name="Aury J.-M."/>
            <person name="Brunet F."/>
            <person name="Petit J.-L."/>
            <person name="Stange-Thomann N."/>
            <person name="Mauceli E."/>
            <person name="Bouneau L."/>
            <person name="Fischer C."/>
            <person name="Ozouf-Costaz C."/>
            <person name="Bernot A."/>
            <person name="Nicaud S."/>
            <person name="Jaffe D."/>
            <person name="Fisher S."/>
            <person name="Lutfalla G."/>
            <person name="Dossat C."/>
            <person name="Segurens B."/>
            <person name="Dasilva C."/>
            <person name="Salanoubat M."/>
            <person name="Levy M."/>
            <person name="Boudet N."/>
            <person name="Castellano S."/>
            <person name="Anthouard V."/>
            <person name="Jubin C."/>
            <person name="Castelli V."/>
            <person name="Katinka M."/>
            <person name="Vacherie B."/>
            <person name="Biemont C."/>
            <person name="Skalli Z."/>
            <person name="Cattolico L."/>
            <person name="Poulain J."/>
            <person name="De Berardinis V."/>
            <person name="Cruaud C."/>
            <person name="Duprat S."/>
            <person name="Brottier P."/>
            <person name="Coutanceau J.-P."/>
            <person name="Gouzy J."/>
            <person name="Parra G."/>
            <person name="Lardier G."/>
            <person name="Chapple C."/>
            <person name="McKernan K.J."/>
            <person name="McEwan P."/>
            <person name="Bosak S."/>
            <person name="Kellis M."/>
            <person name="Volff J.-N."/>
            <person name="Guigo R."/>
            <person name="Zody M.C."/>
            <person name="Mesirov J."/>
            <person name="Lindblad-Toh K."/>
            <person name="Birren B."/>
            <person name="Nusbaum C."/>
            <person name="Kahn D."/>
            <person name="Robinson-Rechavi M."/>
            <person name="Laudet V."/>
            <person name="Schachter V."/>
            <person name="Quetier F."/>
            <person name="Saurin W."/>
            <person name="Scarpelli C."/>
            <person name="Wincker P."/>
            <person name="Lander E.S."/>
            <person name="Weissenbach J."/>
            <person name="Roest Crollius H."/>
        </authorList>
    </citation>
    <scope>NUCLEOTIDE SEQUENCE [LARGE SCALE GENOMIC DNA]</scope>
</reference>
<dbReference type="OrthoDB" id="6232933at2759"/>
<evidence type="ECO:0000256" key="1">
    <source>
        <dbReference type="ARBA" id="ARBA00004530"/>
    </source>
</evidence>
<dbReference type="Gene3D" id="2.40.160.110">
    <property type="match status" value="1"/>
</dbReference>
<evidence type="ECO:0000256" key="6">
    <source>
        <dbReference type="ARBA" id="ARBA00023136"/>
    </source>
</evidence>
<evidence type="ECO:0000256" key="8">
    <source>
        <dbReference type="PROSITE-ProRule" id="PRU00740"/>
    </source>
</evidence>
<comment type="subcellular location">
    <subcellularLocation>
        <location evidence="1">Endosome membrane</location>
        <topology evidence="1">Single-pass type I membrane protein</topology>
    </subcellularLocation>
    <subcellularLocation>
        <location evidence="8">Lysosome membrane</location>
        <topology evidence="8">Single-pass type I membrane protein</topology>
    </subcellularLocation>
</comment>
<dbReference type="AlphaFoldDB" id="Q4RTC2"/>
<comment type="caution">
    <text evidence="8">Lacks conserved residue(s) required for the propagation of feature annotation.</text>
</comment>
<evidence type="ECO:0000313" key="12">
    <source>
        <dbReference type="EMBL" id="CAG08360.1"/>
    </source>
</evidence>
<dbReference type="GO" id="GO:0005765">
    <property type="term" value="C:lysosomal membrane"/>
    <property type="evidence" value="ECO:0007669"/>
    <property type="project" value="UniProtKB-SubCell"/>
</dbReference>
<dbReference type="InterPro" id="IPR002000">
    <property type="entry name" value="Lysosome-assoc_membr_glycop"/>
</dbReference>
<evidence type="ECO:0000256" key="7">
    <source>
        <dbReference type="ARBA" id="ARBA00023180"/>
    </source>
</evidence>
<sequence>ISSRLLSGQGFSGGNGSLSLWEASLSSSYMCNREQNYSIEAGLTLFTFNLRVQPFGVNKNQFSTAEDCQADGTDSYVVPIAVGIALLILILIVVLAYFIGRKRNMAAGYQSF</sequence>
<evidence type="ECO:0000256" key="2">
    <source>
        <dbReference type="ARBA" id="ARBA00022692"/>
    </source>
</evidence>
<keyword evidence="8" id="KW-1015">Disulfide bond</keyword>
<keyword evidence="4" id="KW-0967">Endosome</keyword>
<dbReference type="PANTHER" id="PTHR11506">
    <property type="entry name" value="LYSOSOME-ASSOCIATED MEMBRANE GLYCOPROTEIN"/>
    <property type="match status" value="1"/>
</dbReference>
<dbReference type="KEGG" id="tng:GSTEN00029320G001"/>
<gene>
    <name evidence="12" type="ORF">GSTENG00029320001</name>
</gene>
<proteinExistence type="inferred from homology"/>
<dbReference type="Pfam" id="PF01299">
    <property type="entry name" value="Lamp2-like_luminal"/>
    <property type="match status" value="1"/>
</dbReference>
<evidence type="ECO:0000256" key="5">
    <source>
        <dbReference type="ARBA" id="ARBA00022989"/>
    </source>
</evidence>
<comment type="caution">
    <text evidence="12">The sequence shown here is derived from an EMBL/GenBank/DDBJ whole genome shotgun (WGS) entry which is preliminary data.</text>
</comment>
<evidence type="ECO:0000259" key="11">
    <source>
        <dbReference type="Pfam" id="PF21222"/>
    </source>
</evidence>
<dbReference type="EMBL" id="CAAE01014998">
    <property type="protein sequence ID" value="CAG08360.1"/>
    <property type="molecule type" value="Genomic_DNA"/>
</dbReference>
<dbReference type="PANTHER" id="PTHR11506:SF6">
    <property type="entry name" value="LYSOSOME-ASSOCIATED MEMBRANE GLYCOPROTEIN 2"/>
    <property type="match status" value="1"/>
</dbReference>
<feature type="disulfide bond" evidence="8">
    <location>
        <begin position="31"/>
        <end position="68"/>
    </location>
</feature>
<dbReference type="GO" id="GO:0005886">
    <property type="term" value="C:plasma membrane"/>
    <property type="evidence" value="ECO:0007669"/>
    <property type="project" value="TreeGrafter"/>
</dbReference>
<evidence type="ECO:0000256" key="3">
    <source>
        <dbReference type="ARBA" id="ARBA00022729"/>
    </source>
</evidence>
<dbReference type="Pfam" id="PF21222">
    <property type="entry name" value="Lamp2_2nd"/>
    <property type="match status" value="1"/>
</dbReference>
<name>Q4RTC2_TETNG</name>
<evidence type="ECO:0000256" key="4">
    <source>
        <dbReference type="ARBA" id="ARBA00022753"/>
    </source>
</evidence>
<feature type="domain" description="Lysosome-associated membrane glycoprotein 2-like transmembrane" evidence="11">
    <location>
        <begin position="78"/>
        <end position="110"/>
    </location>
</feature>
<accession>Q4RTC2</accession>
<keyword evidence="2 8" id="KW-0812">Transmembrane</keyword>
<comment type="similarity">
    <text evidence="8">Belongs to the LAMP family.</text>
</comment>
<feature type="transmembrane region" description="Helical" evidence="9">
    <location>
        <begin position="76"/>
        <end position="99"/>
    </location>
</feature>
<dbReference type="GO" id="GO:0097352">
    <property type="term" value="P:autophagosome maturation"/>
    <property type="evidence" value="ECO:0007669"/>
    <property type="project" value="TreeGrafter"/>
</dbReference>
<dbReference type="GO" id="GO:0009267">
    <property type="term" value="P:cellular response to starvation"/>
    <property type="evidence" value="ECO:0007669"/>
    <property type="project" value="TreeGrafter"/>
</dbReference>
<evidence type="ECO:0000256" key="9">
    <source>
        <dbReference type="SAM" id="Phobius"/>
    </source>
</evidence>
<keyword evidence="3" id="KW-0732">Signal</keyword>
<protein>
    <submittedName>
        <fullName evidence="12">(spotted green pufferfish) hypothetical protein</fullName>
    </submittedName>
</protein>
<evidence type="ECO:0000259" key="10">
    <source>
        <dbReference type="Pfam" id="PF01299"/>
    </source>
</evidence>
<organism evidence="12">
    <name type="scientific">Tetraodon nigroviridis</name>
    <name type="common">Spotted green pufferfish</name>
    <name type="synonym">Chelonodon nigroviridis</name>
    <dbReference type="NCBI Taxonomy" id="99883"/>
    <lineage>
        <taxon>Eukaryota</taxon>
        <taxon>Metazoa</taxon>
        <taxon>Chordata</taxon>
        <taxon>Craniata</taxon>
        <taxon>Vertebrata</taxon>
        <taxon>Euteleostomi</taxon>
        <taxon>Actinopterygii</taxon>
        <taxon>Neopterygii</taxon>
        <taxon>Teleostei</taxon>
        <taxon>Neoteleostei</taxon>
        <taxon>Acanthomorphata</taxon>
        <taxon>Eupercaria</taxon>
        <taxon>Tetraodontiformes</taxon>
        <taxon>Tetradontoidea</taxon>
        <taxon>Tetraodontidae</taxon>
        <taxon>Tetraodon</taxon>
    </lineage>
</organism>
<feature type="domain" description="Lysosome-associated membrane glycoprotein 2-like luminal" evidence="10">
    <location>
        <begin position="8"/>
        <end position="57"/>
    </location>
</feature>
<dbReference type="GO" id="GO:0061740">
    <property type="term" value="P:protein targeting to lysosome involved in chaperone-mediated autophagy"/>
    <property type="evidence" value="ECO:0007669"/>
    <property type="project" value="TreeGrafter"/>
</dbReference>
<keyword evidence="8" id="KW-0458">Lysosome</keyword>
<dbReference type="GO" id="GO:0000421">
    <property type="term" value="C:autophagosome membrane"/>
    <property type="evidence" value="ECO:0007669"/>
    <property type="project" value="TreeGrafter"/>
</dbReference>
<reference evidence="12" key="2">
    <citation type="submission" date="2004-02" db="EMBL/GenBank/DDBJ databases">
        <authorList>
            <consortium name="Genoscope"/>
            <consortium name="Whitehead Institute Centre for Genome Research"/>
        </authorList>
    </citation>
    <scope>NUCLEOTIDE SEQUENCE</scope>
</reference>
<feature type="non-terminal residue" evidence="12">
    <location>
        <position position="112"/>
    </location>
</feature>
<keyword evidence="7" id="KW-0325">Glycoprotein</keyword>